<dbReference type="InParanoid" id="Q5KJT5"/>
<sequence>MELTSFFLESFEDILVNDVNAFIETVLNDLPTSVTVHDAFRTSQIAVTLTHSFPFPSSVMMATSQS</sequence>
<gene>
    <name evidence="1" type="ordered locus">CNC05430</name>
</gene>
<accession>Q5KJT5</accession>
<dbReference type="RefSeq" id="XP_570025.1">
    <property type="nucleotide sequence ID" value="XM_570025.2"/>
</dbReference>
<evidence type="ECO:0000313" key="1">
    <source>
        <dbReference type="EMBL" id="AAW42718.1"/>
    </source>
</evidence>
<dbReference type="HOGENOM" id="CLU_2831132_0_0_1"/>
<evidence type="ECO:0000313" key="2">
    <source>
        <dbReference type="Proteomes" id="UP000002149"/>
    </source>
</evidence>
<protein>
    <submittedName>
        <fullName evidence="1">Expressed protein</fullName>
    </submittedName>
</protein>
<dbReference type="PaxDb" id="214684-Q5KJT5"/>
<name>Q5KJT5_CRYD1</name>
<dbReference type="AlphaFoldDB" id="Q5KJT5"/>
<keyword evidence="2" id="KW-1185">Reference proteome</keyword>
<reference evidence="1 2" key="1">
    <citation type="journal article" date="2005" name="Science">
        <title>The genome of the basidiomycetous yeast and human pathogen Cryptococcus neoformans.</title>
        <authorList>
            <person name="Loftus B.J."/>
            <person name="Fung E."/>
            <person name="Roncaglia P."/>
            <person name="Rowley D."/>
            <person name="Amedeo P."/>
            <person name="Bruno D."/>
            <person name="Vamathevan J."/>
            <person name="Miranda M."/>
            <person name="Anderson I.J."/>
            <person name="Fraser J.A."/>
            <person name="Allen J.E."/>
            <person name="Bosdet I.E."/>
            <person name="Brent M.R."/>
            <person name="Chiu R."/>
            <person name="Doering T.L."/>
            <person name="Donlin M.J."/>
            <person name="D'Souza C.A."/>
            <person name="Fox D.S."/>
            <person name="Grinberg V."/>
            <person name="Fu J."/>
            <person name="Fukushima M."/>
            <person name="Haas B.J."/>
            <person name="Huang J.C."/>
            <person name="Janbon G."/>
            <person name="Jones S.J."/>
            <person name="Koo H.L."/>
            <person name="Krzywinski M.I."/>
            <person name="Kwon-Chung J.K."/>
            <person name="Lengeler K.B."/>
            <person name="Maiti R."/>
            <person name="Marra M.A."/>
            <person name="Marra R.E."/>
            <person name="Mathewson C.A."/>
            <person name="Mitchell T.G."/>
            <person name="Pertea M."/>
            <person name="Riggs F.R."/>
            <person name="Salzberg S.L."/>
            <person name="Schein J.E."/>
            <person name="Shvartsbeyn A."/>
            <person name="Shin H."/>
            <person name="Shumway M."/>
            <person name="Specht C.A."/>
            <person name="Suh B.B."/>
            <person name="Tenney A."/>
            <person name="Utterback T.R."/>
            <person name="Wickes B.L."/>
            <person name="Wortman J.R."/>
            <person name="Wye N.H."/>
            <person name="Kronstad J.W."/>
            <person name="Lodge J.K."/>
            <person name="Heitman J."/>
            <person name="Davis R.W."/>
            <person name="Fraser C.M."/>
            <person name="Hyman R.W."/>
        </authorList>
    </citation>
    <scope>NUCLEOTIDE SEQUENCE [LARGE SCALE GENOMIC DNA]</scope>
    <source>
        <strain evidence="2">JEC21 / ATCC MYA-565</strain>
    </source>
</reference>
<dbReference type="VEuPathDB" id="FungiDB:CNC05430"/>
<dbReference type="GeneID" id="3256215"/>
<dbReference type="Proteomes" id="UP000002149">
    <property type="component" value="Chromosome 3"/>
</dbReference>
<organism evidence="1 2">
    <name type="scientific">Cryptococcus deneoformans (strain JEC21 / ATCC MYA-565)</name>
    <name type="common">Cryptococcus neoformans var. neoformans serotype D</name>
    <dbReference type="NCBI Taxonomy" id="214684"/>
    <lineage>
        <taxon>Eukaryota</taxon>
        <taxon>Fungi</taxon>
        <taxon>Dikarya</taxon>
        <taxon>Basidiomycota</taxon>
        <taxon>Agaricomycotina</taxon>
        <taxon>Tremellomycetes</taxon>
        <taxon>Tremellales</taxon>
        <taxon>Cryptococcaceae</taxon>
        <taxon>Cryptococcus</taxon>
        <taxon>Cryptococcus neoformans species complex</taxon>
    </lineage>
</organism>
<dbReference type="KEGG" id="cne:CNC05430"/>
<proteinExistence type="predicted"/>
<dbReference type="EMBL" id="AE017343">
    <property type="protein sequence ID" value="AAW42718.1"/>
    <property type="molecule type" value="Genomic_DNA"/>
</dbReference>